<accession>A0AA38HBC3</accession>
<dbReference type="AlphaFoldDB" id="A0AA38HBC3"/>
<protein>
    <recommendedName>
        <fullName evidence="3">Protein kinase domain-containing protein</fullName>
    </recommendedName>
</protein>
<dbReference type="GeneID" id="77732198"/>
<keyword evidence="2" id="KW-1185">Reference proteome</keyword>
<proteinExistence type="predicted"/>
<comment type="caution">
    <text evidence="1">The sequence shown here is derived from an EMBL/GenBank/DDBJ whole genome shotgun (WGS) entry which is preliminary data.</text>
</comment>
<dbReference type="EMBL" id="JAKWFO010000005">
    <property type="protein sequence ID" value="KAI9635874.1"/>
    <property type="molecule type" value="Genomic_DNA"/>
</dbReference>
<dbReference type="RefSeq" id="XP_052945651.1">
    <property type="nucleotide sequence ID" value="XM_053092993.1"/>
</dbReference>
<evidence type="ECO:0000313" key="1">
    <source>
        <dbReference type="EMBL" id="KAI9635874.1"/>
    </source>
</evidence>
<name>A0AA38HBC3_9TREE</name>
<evidence type="ECO:0000313" key="2">
    <source>
        <dbReference type="Proteomes" id="UP001164286"/>
    </source>
</evidence>
<reference evidence="1" key="1">
    <citation type="journal article" date="2022" name="G3 (Bethesda)">
        <title>High quality genome of the basidiomycete yeast Dioszegia hungarica PDD-24b-2 isolated from cloud water.</title>
        <authorList>
            <person name="Jarrige D."/>
            <person name="Haridas S."/>
            <person name="Bleykasten-Grosshans C."/>
            <person name="Joly M."/>
            <person name="Nadalig T."/>
            <person name="Sancelme M."/>
            <person name="Vuilleumier S."/>
            <person name="Grigoriev I.V."/>
            <person name="Amato P."/>
            <person name="Bringel F."/>
        </authorList>
    </citation>
    <scope>NUCLEOTIDE SEQUENCE</scope>
    <source>
        <strain evidence="1">PDD-24b-2</strain>
    </source>
</reference>
<evidence type="ECO:0008006" key="3">
    <source>
        <dbReference type="Google" id="ProtNLM"/>
    </source>
</evidence>
<gene>
    <name evidence="1" type="ORF">MKK02DRAFT_44570</name>
</gene>
<dbReference type="Proteomes" id="UP001164286">
    <property type="component" value="Unassembled WGS sequence"/>
</dbReference>
<sequence length="368" mass="41038">MGDYDIGKRLCVRYTPAQISSSGDKAGESSEIDLKLEILHAYSPFTLSVVLQVRIHSPTCSPLPPSLPSICVVKIYDRRYDTNTRHRFDKDRPYSAAKEAAYQRYLLEPRDASEEEKSIGQLGREGDDGGIEACLEEASQRFFVDERRAYEDMREVQGTHIPKLYGSIRYTSSNTFGGLGGADSFPPFVANGLILEYFPAITLKEFLDAALLTNPPLYAVISAVCDQAVAVMDRLDGFSVLNRDARLENVLVVSCPAANSDTPHTSSSSPTFPSPTYRLVAIDFACTRLRHADETDEQWRRAKQSMDERGAVGLVAQAHLGRQAGAIGETVDTARLWRYSKSARWKRTLTPKERAAYEEDPEWGLYGY</sequence>
<organism evidence="1 2">
    <name type="scientific">Dioszegia hungarica</name>
    <dbReference type="NCBI Taxonomy" id="4972"/>
    <lineage>
        <taxon>Eukaryota</taxon>
        <taxon>Fungi</taxon>
        <taxon>Dikarya</taxon>
        <taxon>Basidiomycota</taxon>
        <taxon>Agaricomycotina</taxon>
        <taxon>Tremellomycetes</taxon>
        <taxon>Tremellales</taxon>
        <taxon>Bulleribasidiaceae</taxon>
        <taxon>Dioszegia</taxon>
    </lineage>
</organism>